<dbReference type="AlphaFoldDB" id="F2DEM3"/>
<dbReference type="InterPro" id="IPR005162">
    <property type="entry name" value="Retrotrans_gag_dom"/>
</dbReference>
<evidence type="ECO:0000259" key="1">
    <source>
        <dbReference type="Pfam" id="PF03732"/>
    </source>
</evidence>
<organism evidence="2">
    <name type="scientific">Hordeum vulgare subsp. vulgare</name>
    <name type="common">Domesticated barley</name>
    <dbReference type="NCBI Taxonomy" id="112509"/>
    <lineage>
        <taxon>Eukaryota</taxon>
        <taxon>Viridiplantae</taxon>
        <taxon>Streptophyta</taxon>
        <taxon>Embryophyta</taxon>
        <taxon>Tracheophyta</taxon>
        <taxon>Spermatophyta</taxon>
        <taxon>Magnoliopsida</taxon>
        <taxon>Liliopsida</taxon>
        <taxon>Poales</taxon>
        <taxon>Poaceae</taxon>
        <taxon>BOP clade</taxon>
        <taxon>Pooideae</taxon>
        <taxon>Triticodae</taxon>
        <taxon>Triticeae</taxon>
        <taxon>Hordeinae</taxon>
        <taxon>Hordeum</taxon>
    </lineage>
</organism>
<dbReference type="Pfam" id="PF03732">
    <property type="entry name" value="Retrotrans_gag"/>
    <property type="match status" value="1"/>
</dbReference>
<reference evidence="2" key="1">
    <citation type="journal article" date="2011" name="Plant Physiol.">
        <title>Comprehensive sequence analysis of 24,783 barley full-length cDNAs derived from 12 clone libraries.</title>
        <authorList>
            <person name="Matsumoto T."/>
            <person name="Tanaka T."/>
            <person name="Sakai H."/>
            <person name="Amano N."/>
            <person name="Kanamori H."/>
            <person name="Kurita K."/>
            <person name="Kikuta A."/>
            <person name="Kamiya K."/>
            <person name="Yamamoto M."/>
            <person name="Ikawa H."/>
            <person name="Fujii N."/>
            <person name="Hori K."/>
            <person name="Itoh T."/>
            <person name="Sato K."/>
        </authorList>
    </citation>
    <scope>NUCLEOTIDE SEQUENCE</scope>
    <source>
        <tissue evidence="2">Shoot and root</tissue>
    </source>
</reference>
<name>F2DEM3_HORVV</name>
<proteinExistence type="evidence at transcript level"/>
<dbReference type="EMBL" id="AK362340">
    <property type="protein sequence ID" value="BAJ93544.1"/>
    <property type="molecule type" value="mRNA"/>
</dbReference>
<accession>F2DEM3</accession>
<dbReference type="RefSeq" id="XP_044954215.1">
    <property type="nucleotide sequence ID" value="XM_045098280.1"/>
</dbReference>
<sequence>MVKHFECSNVHSGDFVKFATFHLKGQAVVWWQQLKDSTGGRMISWDDFYRDFRSHYIPTNFVEEMCEKFQIRRARSISSEVVWERTCSWPLPCTIPMSLISSITWLSGLRQLCSEWRIRGSISEIPAHRPQLRWSRSNRNIGCLLLLGRLSSSSS</sequence>
<dbReference type="KEGG" id="hvg:123404363"/>
<feature type="domain" description="Retrotransposon gag" evidence="1">
    <location>
        <begin position="17"/>
        <end position="69"/>
    </location>
</feature>
<dbReference type="GeneID" id="123404363"/>
<dbReference type="OrthoDB" id="1936908at2759"/>
<protein>
    <submittedName>
        <fullName evidence="2">Predicted protein</fullName>
    </submittedName>
</protein>
<evidence type="ECO:0000313" key="2">
    <source>
        <dbReference type="EMBL" id="BAJ93544.1"/>
    </source>
</evidence>